<proteinExistence type="predicted"/>
<accession>A0AAW8ARQ1</accession>
<sequence>GRETLGSGDYEWLRRYARFVYDQPQEYRRWTVGDLNPEFRGLQGYADVGGVGVTRQRRRFDPYRPNVFRQDRQLLLQSESTVRIL</sequence>
<dbReference type="Proteomes" id="UP001244490">
    <property type="component" value="Unassembled WGS sequence"/>
</dbReference>
<feature type="non-terminal residue" evidence="1">
    <location>
        <position position="85"/>
    </location>
</feature>
<feature type="non-terminal residue" evidence="1">
    <location>
        <position position="1"/>
    </location>
</feature>
<organism evidence="1 2">
    <name type="scientific">Klebsiella pneumoniae</name>
    <dbReference type="NCBI Taxonomy" id="573"/>
    <lineage>
        <taxon>Bacteria</taxon>
        <taxon>Pseudomonadati</taxon>
        <taxon>Pseudomonadota</taxon>
        <taxon>Gammaproteobacteria</taxon>
        <taxon>Enterobacterales</taxon>
        <taxon>Enterobacteriaceae</taxon>
        <taxon>Klebsiella/Raoultella group</taxon>
        <taxon>Klebsiella</taxon>
        <taxon>Klebsiella pneumoniae complex</taxon>
    </lineage>
</organism>
<dbReference type="RefSeq" id="WP_305202543.1">
    <property type="nucleotide sequence ID" value="NZ_JAUUIA010000790.1"/>
</dbReference>
<reference evidence="1" key="1">
    <citation type="submission" date="2023-07" db="EMBL/GenBank/DDBJ databases">
        <authorList>
            <person name="Peng Z."/>
        </authorList>
    </citation>
    <scope>NUCLEOTIDE SEQUENCE</scope>
    <source>
        <strain evidence="1">KP219</strain>
    </source>
</reference>
<evidence type="ECO:0000313" key="2">
    <source>
        <dbReference type="Proteomes" id="UP001244490"/>
    </source>
</evidence>
<gene>
    <name evidence="1" type="ORF">Q6294_31475</name>
</gene>
<comment type="caution">
    <text evidence="1">The sequence shown here is derived from an EMBL/GenBank/DDBJ whole genome shotgun (WGS) entry which is preliminary data.</text>
</comment>
<name>A0AAW8ARQ1_KLEPN</name>
<protein>
    <submittedName>
        <fullName evidence="1">Uncharacterized protein</fullName>
    </submittedName>
</protein>
<dbReference type="AlphaFoldDB" id="A0AAW8ARQ1"/>
<evidence type="ECO:0000313" key="1">
    <source>
        <dbReference type="EMBL" id="MDP0971466.1"/>
    </source>
</evidence>
<dbReference type="EMBL" id="JAUUIA010000790">
    <property type="protein sequence ID" value="MDP0971466.1"/>
    <property type="molecule type" value="Genomic_DNA"/>
</dbReference>